<name>A0AAV5N4E1_9GAMM</name>
<evidence type="ECO:0000313" key="1">
    <source>
        <dbReference type="EMBL" id="GKX55778.1"/>
    </source>
</evidence>
<comment type="caution">
    <text evidence="1">The sequence shown here is derived from an EMBL/GenBank/DDBJ whole genome shotgun (WGS) entry which is preliminary data.</text>
</comment>
<dbReference type="AlphaFoldDB" id="A0AAV5N4E1"/>
<accession>A0AAV5N4E1</accession>
<dbReference type="Proteomes" id="UP001058124">
    <property type="component" value="Unassembled WGS sequence"/>
</dbReference>
<dbReference type="RefSeq" id="WP_027273733.1">
    <property type="nucleotide sequence ID" value="NZ_BRLH01000003.1"/>
</dbReference>
<sequence>MKSNKFDGLLKDISDAFYDKNYKYIQESSSKVFGTHEEAFLLSELAENLPYSIFEVFLLINLDFLLEKSHEELKSIITTSNNKNKKLALYHIIQFLKSHSDIKNEHLIRLGIKLDNIGYTFNDNVPYKGLDKVNQTLYFTYNIQKEKISKFKKLFSYS</sequence>
<gene>
    <name evidence="1" type="ORF">SOASR030_18900</name>
</gene>
<reference evidence="1" key="1">
    <citation type="submission" date="2022-06" db="EMBL/GenBank/DDBJ databases">
        <title>Draft genome sequences of Leminorella grimontii str. JCM5902.</title>
        <authorList>
            <person name="Wakabayashi Y."/>
            <person name="Kojima K."/>
        </authorList>
    </citation>
    <scope>NUCLEOTIDE SEQUENCE</scope>
    <source>
        <strain evidence="1">JCM 5902</strain>
    </source>
</reference>
<dbReference type="EMBL" id="BRLH01000003">
    <property type="protein sequence ID" value="GKX55778.1"/>
    <property type="molecule type" value="Genomic_DNA"/>
</dbReference>
<proteinExistence type="predicted"/>
<protein>
    <submittedName>
        <fullName evidence="1">Uncharacterized protein</fullName>
    </submittedName>
</protein>
<organism evidence="1 2">
    <name type="scientific">Leminorella grimontii</name>
    <dbReference type="NCBI Taxonomy" id="82981"/>
    <lineage>
        <taxon>Bacteria</taxon>
        <taxon>Pseudomonadati</taxon>
        <taxon>Pseudomonadota</taxon>
        <taxon>Gammaproteobacteria</taxon>
        <taxon>Enterobacterales</taxon>
        <taxon>Budviciaceae</taxon>
        <taxon>Leminorella</taxon>
    </lineage>
</organism>
<evidence type="ECO:0000313" key="2">
    <source>
        <dbReference type="Proteomes" id="UP001058124"/>
    </source>
</evidence>
<keyword evidence="2" id="KW-1185">Reference proteome</keyword>